<dbReference type="EMBL" id="RHLC01000041">
    <property type="protein sequence ID" value="TPP54528.1"/>
    <property type="molecule type" value="Genomic_DNA"/>
</dbReference>
<dbReference type="AlphaFoldDB" id="A0A504Y5W7"/>
<evidence type="ECO:0000313" key="1">
    <source>
        <dbReference type="EMBL" id="TPP49206.1"/>
    </source>
</evidence>
<dbReference type="Proteomes" id="UP000318821">
    <property type="component" value="Unassembled WGS sequence"/>
</dbReference>
<evidence type="ECO:0000313" key="2">
    <source>
        <dbReference type="EMBL" id="TPP54528.1"/>
    </source>
</evidence>
<reference evidence="4" key="3">
    <citation type="submission" date="2019-02" db="EMBL/GenBank/DDBJ databases">
        <title>FDA dAtabase for Regulatory Grade micrObial Sequences (FDA-ARGOS): Supporting development and validation of Infectious Disease Dx tests.</title>
        <authorList>
            <person name="Duncan R."/>
            <person name="Fisher C."/>
            <person name="Tallon L."/>
            <person name="Sadzewicz L."/>
            <person name="Sengamalay N."/>
            <person name="Ott S."/>
            <person name="Godinez A."/>
            <person name="Nagaraj S."/>
            <person name="Vavikolanu K."/>
            <person name="Vyas G."/>
            <person name="Nadendla S."/>
            <person name="Aluvathingal J."/>
            <person name="Sichtig H."/>
        </authorList>
    </citation>
    <scope>NUCLEOTIDE SEQUENCE [LARGE SCALE GENOMIC DNA]</scope>
    <source>
        <strain evidence="4">FDAARGOS_360</strain>
    </source>
</reference>
<reference evidence="2" key="1">
    <citation type="submission" date="2019-02" db="EMBL/GenBank/DDBJ databases">
        <title>FDA dAtabase for Regulatory Grade micrObial Sequences (FDA-ARGOS): Supporting development and validation of Infectious Disease Dx tests.</title>
        <authorList>
            <person name="Duncan R."/>
            <person name="Fisher C."/>
            <person name="Tallon L.J."/>
            <person name="Sadzewicz L."/>
            <person name="Sengamalay N."/>
            <person name="Ott S."/>
            <person name="Godinez A."/>
            <person name="Nagaraj S."/>
            <person name="Nadendla S."/>
            <person name="Sichtig H."/>
        </authorList>
    </citation>
    <scope>NUCLEOTIDE SEQUENCE</scope>
    <source>
        <strain evidence="1">FDAARGOS_360</strain>
        <strain evidence="2">FDAARGOS_361</strain>
    </source>
</reference>
<dbReference type="VEuPathDB" id="TriTrypDB:LdCL_010010300"/>
<dbReference type="EMBL" id="RHLD01000060">
    <property type="protein sequence ID" value="TPP49206.1"/>
    <property type="molecule type" value="Genomic_DNA"/>
</dbReference>
<organism evidence="2 3">
    <name type="scientific">Leishmania donovani</name>
    <dbReference type="NCBI Taxonomy" id="5661"/>
    <lineage>
        <taxon>Eukaryota</taxon>
        <taxon>Discoba</taxon>
        <taxon>Euglenozoa</taxon>
        <taxon>Kinetoplastea</taxon>
        <taxon>Metakinetoplastina</taxon>
        <taxon>Trypanosomatida</taxon>
        <taxon>Trypanosomatidae</taxon>
        <taxon>Leishmaniinae</taxon>
        <taxon>Leishmania</taxon>
    </lineage>
</organism>
<comment type="caution">
    <text evidence="2">The sequence shown here is derived from an EMBL/GenBank/DDBJ whole genome shotgun (WGS) entry which is preliminary data.</text>
</comment>
<evidence type="ECO:0000313" key="4">
    <source>
        <dbReference type="Proteomes" id="UP000318821"/>
    </source>
</evidence>
<reference evidence="3" key="2">
    <citation type="submission" date="2019-02" db="EMBL/GenBank/DDBJ databases">
        <title>FDA dAtabase for Regulatory Grade micrObial Sequences (FDA-ARGOS): Supporting development and validation of Infectious Disease Dx tests.</title>
        <authorList>
            <person name="Duncan R."/>
            <person name="Fisher C."/>
            <person name="Tallon L."/>
            <person name="Sadzewicz L."/>
            <person name="Sengamalay N."/>
            <person name="Ott S."/>
            <person name="Godinez A."/>
            <person name="Nagaraj S."/>
            <person name="Vavikolanu K."/>
            <person name="Nadendla S."/>
            <person name="Aluvathingal J."/>
            <person name="Sichtig H."/>
        </authorList>
    </citation>
    <scope>NUCLEOTIDE SEQUENCE [LARGE SCALE GENOMIC DNA]</scope>
    <source>
        <strain evidence="3">FDAARGOS_361</strain>
    </source>
</reference>
<dbReference type="VEuPathDB" id="TriTrypDB:LdBPK_010530.1"/>
<gene>
    <name evidence="1" type="ORF">CGC20_4440</name>
    <name evidence="2" type="ORF">CGC21_17850</name>
</gene>
<name>A0A504Y5W7_LEIDO</name>
<dbReference type="VEuPathDB" id="TriTrypDB:LDHU3_01.0600"/>
<dbReference type="Proteomes" id="UP000318447">
    <property type="component" value="Unassembled WGS sequence"/>
</dbReference>
<accession>A0A504Y5W7</accession>
<evidence type="ECO:0008006" key="5">
    <source>
        <dbReference type="Google" id="ProtNLM"/>
    </source>
</evidence>
<protein>
    <recommendedName>
        <fullName evidence="5">Fatty acyl CoA synthetase 2</fullName>
    </recommendedName>
</protein>
<evidence type="ECO:0000313" key="3">
    <source>
        <dbReference type="Proteomes" id="UP000318447"/>
    </source>
</evidence>
<sequence length="105" mass="11952">MVYHGRLRIVSRIKSLAKNALGEYIPMENLESLYAQVSLCVPNGVCVVVHAAKYYVCAIACTTESKAMVFARQHDIQCEWPPCQKWYAARRVITGRRRSEIVYDG</sequence>
<proteinExistence type="predicted"/>